<protein>
    <submittedName>
        <fullName evidence="5">LysR family transcriptional regulator</fullName>
    </submittedName>
</protein>
<keyword evidence="6" id="KW-1185">Reference proteome</keyword>
<dbReference type="InterPro" id="IPR036390">
    <property type="entry name" value="WH_DNA-bd_sf"/>
</dbReference>
<name>A0A1S1P044_9GAMM</name>
<dbReference type="PROSITE" id="PS50931">
    <property type="entry name" value="HTH_LYSR"/>
    <property type="match status" value="1"/>
</dbReference>
<dbReference type="Proteomes" id="UP000322553">
    <property type="component" value="Chromosome"/>
</dbReference>
<keyword evidence="2" id="KW-0805">Transcription regulation</keyword>
<dbReference type="RefSeq" id="WP_070975981.1">
    <property type="nucleotide sequence ID" value="NZ_CP043420.1"/>
</dbReference>
<gene>
    <name evidence="5" type="ORF">FY550_04450</name>
</gene>
<dbReference type="InterPro" id="IPR058163">
    <property type="entry name" value="LysR-type_TF_proteobact-type"/>
</dbReference>
<evidence type="ECO:0000256" key="3">
    <source>
        <dbReference type="ARBA" id="ARBA00023125"/>
    </source>
</evidence>
<dbReference type="PANTHER" id="PTHR30537:SF5">
    <property type="entry name" value="HTH-TYPE TRANSCRIPTIONAL ACTIVATOR TTDR-RELATED"/>
    <property type="match status" value="1"/>
</dbReference>
<dbReference type="SUPFAM" id="SSF46785">
    <property type="entry name" value="Winged helix' DNA-binding domain"/>
    <property type="match status" value="1"/>
</dbReference>
<evidence type="ECO:0000313" key="5">
    <source>
        <dbReference type="EMBL" id="QEL10461.1"/>
    </source>
</evidence>
<dbReference type="EMBL" id="CP043420">
    <property type="protein sequence ID" value="QEL10461.1"/>
    <property type="molecule type" value="Genomic_DNA"/>
</dbReference>
<dbReference type="AlphaFoldDB" id="A0A1S1P044"/>
<sequence length="307" mass="33201">MDRLQALKVFVAVAEAEGFARGARAAGISPPSATRAINTLEQTLGARLFTRSTRRVRLTDAGRAYLEDVREILTQLQAADDAASGAANTPVGQLRLTCPQEFGRIHVAPVLTDFLDAHPQVRADVLMVDRLVNLLEEGFDIAVRIGHLPSSDLTAIRIGQVRQVVCGSLAYFAERGLPQTPDDLTAHRLVAIGPASPLNEWRFGADRSQAVRVTPQLTVSSLAAAIDIARRGWGLCRVLSYQVGADLASGTLDTVLEAYEPAPLPIHLVHVEGRRAAARVRAFIDFATPRLREIEALHYGQSAGPLR</sequence>
<dbReference type="STRING" id="657387.BH688_00705"/>
<evidence type="ECO:0000256" key="2">
    <source>
        <dbReference type="ARBA" id="ARBA00023015"/>
    </source>
</evidence>
<dbReference type="InterPro" id="IPR036388">
    <property type="entry name" value="WH-like_DNA-bd_sf"/>
</dbReference>
<dbReference type="CDD" id="cd08471">
    <property type="entry name" value="PBP2_CrgA_like_2"/>
    <property type="match status" value="1"/>
</dbReference>
<proteinExistence type="inferred from homology"/>
<dbReference type="FunFam" id="1.10.10.10:FF:000001">
    <property type="entry name" value="LysR family transcriptional regulator"/>
    <property type="match status" value="1"/>
</dbReference>
<accession>A0A1S1P044</accession>
<dbReference type="Gene3D" id="3.40.190.290">
    <property type="match status" value="1"/>
</dbReference>
<dbReference type="InterPro" id="IPR000847">
    <property type="entry name" value="LysR_HTH_N"/>
</dbReference>
<dbReference type="GO" id="GO:0043565">
    <property type="term" value="F:sequence-specific DNA binding"/>
    <property type="evidence" value="ECO:0007669"/>
    <property type="project" value="TreeGrafter"/>
</dbReference>
<evidence type="ECO:0000256" key="4">
    <source>
        <dbReference type="ARBA" id="ARBA00023163"/>
    </source>
</evidence>
<dbReference type="KEGG" id="kuy:FY550_04450"/>
<evidence type="ECO:0000256" key="1">
    <source>
        <dbReference type="ARBA" id="ARBA00009437"/>
    </source>
</evidence>
<dbReference type="PANTHER" id="PTHR30537">
    <property type="entry name" value="HTH-TYPE TRANSCRIPTIONAL REGULATOR"/>
    <property type="match status" value="1"/>
</dbReference>
<keyword evidence="4" id="KW-0804">Transcription</keyword>
<evidence type="ECO:0000313" key="6">
    <source>
        <dbReference type="Proteomes" id="UP000322553"/>
    </source>
</evidence>
<dbReference type="OrthoDB" id="9815676at2"/>
<dbReference type="SUPFAM" id="SSF53850">
    <property type="entry name" value="Periplasmic binding protein-like II"/>
    <property type="match status" value="1"/>
</dbReference>
<dbReference type="Pfam" id="PF00126">
    <property type="entry name" value="HTH_1"/>
    <property type="match status" value="1"/>
</dbReference>
<keyword evidence="3" id="KW-0238">DNA-binding</keyword>
<reference evidence="5 6" key="1">
    <citation type="submission" date="2019-08" db="EMBL/GenBank/DDBJ databases">
        <title>Complete genome sequence of Kushneria sp. YCWA18, a halophilic phosphate-solubilizing bacterium isolated from Daqiao saltern in China.</title>
        <authorList>
            <person name="Du G.-X."/>
            <person name="Qu L.-Y."/>
        </authorList>
    </citation>
    <scope>NUCLEOTIDE SEQUENCE [LARGE SCALE GENOMIC DNA]</scope>
    <source>
        <strain evidence="5 6">YCWA18</strain>
    </source>
</reference>
<comment type="similarity">
    <text evidence="1">Belongs to the LysR transcriptional regulatory family.</text>
</comment>
<dbReference type="GO" id="GO:0006351">
    <property type="term" value="P:DNA-templated transcription"/>
    <property type="evidence" value="ECO:0007669"/>
    <property type="project" value="TreeGrafter"/>
</dbReference>
<organism evidence="5 6">
    <name type="scientific">Kushneria phosphatilytica</name>
    <dbReference type="NCBI Taxonomy" id="657387"/>
    <lineage>
        <taxon>Bacteria</taxon>
        <taxon>Pseudomonadati</taxon>
        <taxon>Pseudomonadota</taxon>
        <taxon>Gammaproteobacteria</taxon>
        <taxon>Oceanospirillales</taxon>
        <taxon>Halomonadaceae</taxon>
        <taxon>Kushneria</taxon>
    </lineage>
</organism>
<dbReference type="Pfam" id="PF03466">
    <property type="entry name" value="LysR_substrate"/>
    <property type="match status" value="1"/>
</dbReference>
<dbReference type="GO" id="GO:0003700">
    <property type="term" value="F:DNA-binding transcription factor activity"/>
    <property type="evidence" value="ECO:0007669"/>
    <property type="project" value="InterPro"/>
</dbReference>
<dbReference type="Gene3D" id="1.10.10.10">
    <property type="entry name" value="Winged helix-like DNA-binding domain superfamily/Winged helix DNA-binding domain"/>
    <property type="match status" value="1"/>
</dbReference>
<dbReference type="InterPro" id="IPR005119">
    <property type="entry name" value="LysR_subst-bd"/>
</dbReference>